<organism evidence="1 2">
    <name type="scientific">Burkholderia territorii</name>
    <dbReference type="NCBI Taxonomy" id="1503055"/>
    <lineage>
        <taxon>Bacteria</taxon>
        <taxon>Pseudomonadati</taxon>
        <taxon>Pseudomonadota</taxon>
        <taxon>Betaproteobacteria</taxon>
        <taxon>Burkholderiales</taxon>
        <taxon>Burkholderiaceae</taxon>
        <taxon>Burkholderia</taxon>
        <taxon>Burkholderia cepacia complex</taxon>
    </lineage>
</organism>
<evidence type="ECO:0000313" key="2">
    <source>
        <dbReference type="Proteomes" id="UP000473571"/>
    </source>
</evidence>
<evidence type="ECO:0000313" key="1">
    <source>
        <dbReference type="EMBL" id="KAB0685520.1"/>
    </source>
</evidence>
<proteinExistence type="predicted"/>
<accession>A0A6L3NLV4</accession>
<protein>
    <submittedName>
        <fullName evidence="1">Uncharacterized protein</fullName>
    </submittedName>
</protein>
<dbReference type="RefSeq" id="WP_081084957.1">
    <property type="nucleotide sequence ID" value="NZ_CABVPO010000030.1"/>
</dbReference>
<sequence length="74" mass="8460">MSALTAQVASVVDRDNLVYEIWFEAKQLAEISKEPGCDYVIELYGPENARAWRVNLQEFKSLIDQGIKELMNNP</sequence>
<dbReference type="Proteomes" id="UP000473571">
    <property type="component" value="Unassembled WGS sequence"/>
</dbReference>
<name>A0A6L3NLV4_9BURK</name>
<comment type="caution">
    <text evidence="1">The sequence shown here is derived from an EMBL/GenBank/DDBJ whole genome shotgun (WGS) entry which is preliminary data.</text>
</comment>
<gene>
    <name evidence="1" type="ORF">F7R13_04195</name>
</gene>
<reference evidence="1 2" key="1">
    <citation type="submission" date="2019-09" db="EMBL/GenBank/DDBJ databases">
        <title>Draft genome sequences of 48 bacterial type strains from the CCUG.</title>
        <authorList>
            <person name="Tunovic T."/>
            <person name="Pineiro-Iglesias B."/>
            <person name="Unosson C."/>
            <person name="Inganas E."/>
            <person name="Ohlen M."/>
            <person name="Cardew S."/>
            <person name="Jensie-Markopoulos S."/>
            <person name="Salva-Serra F."/>
            <person name="Jaen-Luchoro D."/>
            <person name="Karlsson R."/>
            <person name="Svensson-Stadler L."/>
            <person name="Chun J."/>
            <person name="Moore E."/>
        </authorList>
    </citation>
    <scope>NUCLEOTIDE SEQUENCE [LARGE SCALE GENOMIC DNA]</scope>
    <source>
        <strain evidence="1 2">CCUG 65687</strain>
    </source>
</reference>
<dbReference type="EMBL" id="VZOL01000024">
    <property type="protein sequence ID" value="KAB0685520.1"/>
    <property type="molecule type" value="Genomic_DNA"/>
</dbReference>
<dbReference type="AlphaFoldDB" id="A0A6L3NLV4"/>